<feature type="compositionally biased region" description="Basic and acidic residues" evidence="5">
    <location>
        <begin position="324"/>
        <end position="334"/>
    </location>
</feature>
<sequence>MRISWIITLPGLLSMVSALAIQKRDADFYSVRTKLHKDMSGRRGDPSGKYFHESVFHPHYDGRFADKQLGYRERRQALSNLIQTYLATFSDIGVETWLMHGTLLGWWWNRKILPWDSDSDVQVSEASMHFLASYYNMTVFHYKTPRIPEGRDYMLEVNPHYINREQSDKLNVIDARWVDTTSGLFIDITTARYNYTHPAGEGMMSCKDGHEYRDTYIFPLRDTFFEGAPAKIPFAYKEILEAEYHEKSLTLTEFEGHHFDDDKMEWIPVKQDVQVPMEPQKAAQPPPKTDAQKAEEVKQAAENAKKLEEAKKLEDAKKLAEAQKVTEEAKEKAKQKAAQEAQQDDTPPVSKQPIKEEQPKSQSHDASEPSPAQRAAENKIFTAAEKKANQVQRAEDKRKQDEQKAADARQKNEEKMKGEVKKTEGSAPVS</sequence>
<comment type="caution">
    <text evidence="8">The sequence shown here is derived from an EMBL/GenBank/DDBJ whole genome shotgun (WGS) entry which is preliminary data.</text>
</comment>
<comment type="subcellular location">
    <subcellularLocation>
        <location evidence="1">Membrane</location>
        <topology evidence="1">Single-pass membrane protein</topology>
    </subcellularLocation>
</comment>
<feature type="region of interest" description="Disordered" evidence="5">
    <location>
        <begin position="277"/>
        <end position="302"/>
    </location>
</feature>
<feature type="domain" description="LicD/FKTN/FKRP nucleotidyltransferase" evidence="7">
    <location>
        <begin position="205"/>
        <end position="245"/>
    </location>
</feature>
<evidence type="ECO:0000313" key="8">
    <source>
        <dbReference type="EMBL" id="TGO11809.1"/>
    </source>
</evidence>
<keyword evidence="3" id="KW-1133">Transmembrane helix</keyword>
<protein>
    <recommendedName>
        <fullName evidence="7">LicD/FKTN/FKRP nucleotidyltransferase domain-containing protein</fullName>
    </recommendedName>
</protein>
<feature type="signal peptide" evidence="6">
    <location>
        <begin position="1"/>
        <end position="18"/>
    </location>
</feature>
<proteinExistence type="predicted"/>
<evidence type="ECO:0000256" key="3">
    <source>
        <dbReference type="ARBA" id="ARBA00022989"/>
    </source>
</evidence>
<feature type="region of interest" description="Disordered" evidence="5">
    <location>
        <begin position="324"/>
        <end position="430"/>
    </location>
</feature>
<reference evidence="8 9" key="1">
    <citation type="submission" date="2017-12" db="EMBL/GenBank/DDBJ databases">
        <title>Comparative genomics of Botrytis spp.</title>
        <authorList>
            <person name="Valero-Jimenez C.A."/>
            <person name="Tapia P."/>
            <person name="Veloso J."/>
            <person name="Silva-Moreno E."/>
            <person name="Staats M."/>
            <person name="Valdes J.H."/>
            <person name="Van Kan J.A.L."/>
        </authorList>
    </citation>
    <scope>NUCLEOTIDE SEQUENCE [LARGE SCALE GENOMIC DNA]</scope>
    <source>
        <strain evidence="8 9">Bt9001</strain>
    </source>
</reference>
<keyword evidence="4" id="KW-0472">Membrane</keyword>
<evidence type="ECO:0000256" key="2">
    <source>
        <dbReference type="ARBA" id="ARBA00022692"/>
    </source>
</evidence>
<keyword evidence="9" id="KW-1185">Reference proteome</keyword>
<dbReference type="InterPro" id="IPR007074">
    <property type="entry name" value="LicD/FKTN/FKRP_NTP_transf"/>
</dbReference>
<dbReference type="InterPro" id="IPR009644">
    <property type="entry name" value="FKTN/MNN4/W02B3.4-1"/>
</dbReference>
<organism evidence="8 9">
    <name type="scientific">Botrytis tulipae</name>
    <dbReference type="NCBI Taxonomy" id="87230"/>
    <lineage>
        <taxon>Eukaryota</taxon>
        <taxon>Fungi</taxon>
        <taxon>Dikarya</taxon>
        <taxon>Ascomycota</taxon>
        <taxon>Pezizomycotina</taxon>
        <taxon>Leotiomycetes</taxon>
        <taxon>Helotiales</taxon>
        <taxon>Sclerotiniaceae</taxon>
        <taxon>Botrytis</taxon>
    </lineage>
</organism>
<dbReference type="Proteomes" id="UP000297777">
    <property type="component" value="Unassembled WGS sequence"/>
</dbReference>
<feature type="compositionally biased region" description="Basic and acidic residues" evidence="5">
    <location>
        <begin position="290"/>
        <end position="302"/>
    </location>
</feature>
<dbReference type="PANTHER" id="PTHR15407">
    <property type="entry name" value="FUKUTIN-RELATED"/>
    <property type="match status" value="1"/>
</dbReference>
<evidence type="ECO:0000256" key="1">
    <source>
        <dbReference type="ARBA" id="ARBA00004167"/>
    </source>
</evidence>
<name>A0A4Z1EKT6_9HELO</name>
<feature type="compositionally biased region" description="Basic and acidic residues" evidence="5">
    <location>
        <begin position="353"/>
        <end position="367"/>
    </location>
</feature>
<evidence type="ECO:0000256" key="5">
    <source>
        <dbReference type="SAM" id="MobiDB-lite"/>
    </source>
</evidence>
<gene>
    <name evidence="8" type="ORF">BTUL_0101g00310</name>
</gene>
<feature type="compositionally biased region" description="Basic and acidic residues" evidence="5">
    <location>
        <begin position="384"/>
        <end position="424"/>
    </location>
</feature>
<keyword evidence="2" id="KW-0812">Transmembrane</keyword>
<dbReference type="PANTHER" id="PTHR15407:SF32">
    <property type="entry name" value="PROTEIN (MNN4), PUTATIVE (AFU_ORTHOLOGUE AFUA_1G03790)-RELATED"/>
    <property type="match status" value="1"/>
</dbReference>
<dbReference type="EMBL" id="PQXH01000101">
    <property type="protein sequence ID" value="TGO11809.1"/>
    <property type="molecule type" value="Genomic_DNA"/>
</dbReference>
<evidence type="ECO:0000256" key="4">
    <source>
        <dbReference type="ARBA" id="ARBA00023136"/>
    </source>
</evidence>
<evidence type="ECO:0000259" key="7">
    <source>
        <dbReference type="Pfam" id="PF04991"/>
    </source>
</evidence>
<dbReference type="AlphaFoldDB" id="A0A4Z1EKT6"/>
<keyword evidence="6" id="KW-0732">Signal</keyword>
<dbReference type="GO" id="GO:0016020">
    <property type="term" value="C:membrane"/>
    <property type="evidence" value="ECO:0007669"/>
    <property type="project" value="UniProtKB-SubCell"/>
</dbReference>
<dbReference type="Pfam" id="PF04991">
    <property type="entry name" value="LicD"/>
    <property type="match status" value="2"/>
</dbReference>
<evidence type="ECO:0000313" key="9">
    <source>
        <dbReference type="Proteomes" id="UP000297777"/>
    </source>
</evidence>
<feature type="domain" description="LicD/FKTN/FKRP nucleotidyltransferase" evidence="7">
    <location>
        <begin position="93"/>
        <end position="191"/>
    </location>
</feature>
<dbReference type="GO" id="GO:0009100">
    <property type="term" value="P:glycoprotein metabolic process"/>
    <property type="evidence" value="ECO:0007669"/>
    <property type="project" value="UniProtKB-ARBA"/>
</dbReference>
<evidence type="ECO:0000256" key="6">
    <source>
        <dbReference type="SAM" id="SignalP"/>
    </source>
</evidence>
<dbReference type="OrthoDB" id="444255at2759"/>
<feature type="chain" id="PRO_5021351184" description="LicD/FKTN/FKRP nucleotidyltransferase domain-containing protein" evidence="6">
    <location>
        <begin position="19"/>
        <end position="430"/>
    </location>
</feature>
<accession>A0A4Z1EKT6</accession>